<keyword evidence="2" id="KW-1185">Reference proteome</keyword>
<dbReference type="InterPro" id="IPR045534">
    <property type="entry name" value="DUF6428"/>
</dbReference>
<reference evidence="1 2" key="1">
    <citation type="submission" date="2020-02" db="EMBL/GenBank/DDBJ databases">
        <title>complete genome sequence of Rhodobacteraceae bacterium.</title>
        <authorList>
            <person name="Park J."/>
            <person name="Kim Y.-S."/>
            <person name="Kim K.-H."/>
        </authorList>
    </citation>
    <scope>NUCLEOTIDE SEQUENCE [LARGE SCALE GENOMIC DNA]</scope>
    <source>
        <strain evidence="1 2">RR4-56</strain>
    </source>
</reference>
<dbReference type="EMBL" id="CP049056">
    <property type="protein sequence ID" value="QIE54118.1"/>
    <property type="molecule type" value="Genomic_DNA"/>
</dbReference>
<dbReference type="Pfam" id="PF20001">
    <property type="entry name" value="DUF6428"/>
    <property type="match status" value="1"/>
</dbReference>
<protein>
    <submittedName>
        <fullName evidence="1">Uncharacterized protein</fullName>
    </submittedName>
</protein>
<proteinExistence type="predicted"/>
<evidence type="ECO:0000313" key="1">
    <source>
        <dbReference type="EMBL" id="QIE54118.1"/>
    </source>
</evidence>
<gene>
    <name evidence="1" type="ORF">G5B40_00850</name>
</gene>
<evidence type="ECO:0000313" key="2">
    <source>
        <dbReference type="Proteomes" id="UP000503336"/>
    </source>
</evidence>
<dbReference type="Proteomes" id="UP000503336">
    <property type="component" value="Chromosome"/>
</dbReference>
<name>A0A7L5BU26_9RHOB</name>
<sequence length="172" mass="18073">MTFATLLSGLERLDAAAALIFEFDGQPVGAGYHVTELRHSTSTGIDCGGKVETWQEARLQLLDGPGEAHMSVGKFRGILEKSLGRLPELSDAPLLVEFSPGNSGLRLMVPGEPSMKNGLATVYLRDSRAICKPAERKRSIEGTANGCCGASNPASACCGSERAAGAREACCM</sequence>
<dbReference type="AlphaFoldDB" id="A0A7L5BU26"/>
<dbReference type="KEGG" id="hdh:G5B40_00850"/>
<dbReference type="RefSeq" id="WP_165093850.1">
    <property type="nucleotide sequence ID" value="NZ_CP049056.1"/>
</dbReference>
<organism evidence="1 2">
    <name type="scientific">Pikeienuella piscinae</name>
    <dbReference type="NCBI Taxonomy" id="2748098"/>
    <lineage>
        <taxon>Bacteria</taxon>
        <taxon>Pseudomonadati</taxon>
        <taxon>Pseudomonadota</taxon>
        <taxon>Alphaproteobacteria</taxon>
        <taxon>Rhodobacterales</taxon>
        <taxon>Paracoccaceae</taxon>
        <taxon>Pikeienuella</taxon>
    </lineage>
</organism>
<accession>A0A7L5BU26</accession>